<name>A0ABV5F5W3_9FLAO</name>
<gene>
    <name evidence="1" type="ORF">ACFFVB_17230</name>
</gene>
<evidence type="ECO:0000313" key="1">
    <source>
        <dbReference type="EMBL" id="MFB9054836.1"/>
    </source>
</evidence>
<keyword evidence="2" id="KW-1185">Reference proteome</keyword>
<proteinExistence type="predicted"/>
<dbReference type="Proteomes" id="UP001589605">
    <property type="component" value="Unassembled WGS sequence"/>
</dbReference>
<reference evidence="1 2" key="1">
    <citation type="submission" date="2024-09" db="EMBL/GenBank/DDBJ databases">
        <authorList>
            <person name="Sun Q."/>
            <person name="Mori K."/>
        </authorList>
    </citation>
    <scope>NUCLEOTIDE SEQUENCE [LARGE SCALE GENOMIC DNA]</scope>
    <source>
        <strain evidence="1 2">CECT 8286</strain>
    </source>
</reference>
<dbReference type="InterPro" id="IPR027056">
    <property type="entry name" value="Gluconate_2DH_su3"/>
</dbReference>
<sequence length="188" mass="21238">MERRAAVKNMLLALGAAVSTSTVLSILGSCTEDANTGWVSTFYDPSEFKVVDNLVDIFLPKTSIVGGKDLNLAQFVDMMSNTVLDEEKQATVKLGSKVFITRFEEKFDKKIANASKEDFEAFIALYMNIPKDKEEEVFSLLDTTDYKGLSKSKQQDYLLYTFLTTVRSYSFLGYYTSEIVEDKRMELS</sequence>
<dbReference type="Pfam" id="PF13618">
    <property type="entry name" value="Gluconate_2-dh3"/>
    <property type="match status" value="1"/>
</dbReference>
<dbReference type="PROSITE" id="PS51257">
    <property type="entry name" value="PROKAR_LIPOPROTEIN"/>
    <property type="match status" value="1"/>
</dbReference>
<evidence type="ECO:0000313" key="2">
    <source>
        <dbReference type="Proteomes" id="UP001589605"/>
    </source>
</evidence>
<dbReference type="RefSeq" id="WP_382384473.1">
    <property type="nucleotide sequence ID" value="NZ_JBHMEZ010000032.1"/>
</dbReference>
<dbReference type="EMBL" id="JBHMEZ010000032">
    <property type="protein sequence ID" value="MFB9054836.1"/>
    <property type="molecule type" value="Genomic_DNA"/>
</dbReference>
<keyword evidence="1" id="KW-0560">Oxidoreductase</keyword>
<accession>A0ABV5F5W3</accession>
<dbReference type="GO" id="GO:0016491">
    <property type="term" value="F:oxidoreductase activity"/>
    <property type="evidence" value="ECO:0007669"/>
    <property type="project" value="UniProtKB-KW"/>
</dbReference>
<protein>
    <submittedName>
        <fullName evidence="1">Gluconate 2-dehydrogenase subunit 3 family protein</fullName>
        <ecNumber evidence="1">1.-.-.-</ecNumber>
    </submittedName>
</protein>
<dbReference type="EC" id="1.-.-.-" evidence="1"/>
<comment type="caution">
    <text evidence="1">The sequence shown here is derived from an EMBL/GenBank/DDBJ whole genome shotgun (WGS) entry which is preliminary data.</text>
</comment>
<organism evidence="1 2">
    <name type="scientific">Formosa undariae</name>
    <dbReference type="NCBI Taxonomy" id="1325436"/>
    <lineage>
        <taxon>Bacteria</taxon>
        <taxon>Pseudomonadati</taxon>
        <taxon>Bacteroidota</taxon>
        <taxon>Flavobacteriia</taxon>
        <taxon>Flavobacteriales</taxon>
        <taxon>Flavobacteriaceae</taxon>
        <taxon>Formosa</taxon>
    </lineage>
</organism>